<keyword evidence="5 7" id="KW-0030">Aminoacyl-tRNA synthetase</keyword>
<dbReference type="GO" id="GO:0006431">
    <property type="term" value="P:methionyl-tRNA aminoacylation"/>
    <property type="evidence" value="ECO:0007669"/>
    <property type="project" value="InterPro"/>
</dbReference>
<dbReference type="InterPro" id="IPR029038">
    <property type="entry name" value="MetRS_Zn"/>
</dbReference>
<reference evidence="10 11" key="1">
    <citation type="journal article" date="2020" name="IScience">
        <title>Genome Sequencing of the Endangered Kingdonia uniflora (Circaeasteraceae, Ranunculales) Reveals Potential Mechanisms of Evolutionary Specialization.</title>
        <authorList>
            <person name="Sun Y."/>
            <person name="Deng T."/>
            <person name="Zhang A."/>
            <person name="Moore M.J."/>
            <person name="Landis J.B."/>
            <person name="Lin N."/>
            <person name="Zhang H."/>
            <person name="Zhang X."/>
            <person name="Huang J."/>
            <person name="Zhang X."/>
            <person name="Sun H."/>
            <person name="Wang H."/>
        </authorList>
    </citation>
    <scope>NUCLEOTIDE SEQUENCE [LARGE SCALE GENOMIC DNA]</scope>
    <source>
        <strain evidence="10">TB1705</strain>
        <tissue evidence="10">Leaf</tissue>
    </source>
</reference>
<dbReference type="InterPro" id="IPR015413">
    <property type="entry name" value="Methionyl/Leucyl_tRNA_Synth"/>
</dbReference>
<evidence type="ECO:0000256" key="7">
    <source>
        <dbReference type="RuleBase" id="RU363039"/>
    </source>
</evidence>
<dbReference type="PRINTS" id="PR01041">
    <property type="entry name" value="TRNASYNTHMET"/>
</dbReference>
<dbReference type="InterPro" id="IPR033911">
    <property type="entry name" value="MetRS_core"/>
</dbReference>
<evidence type="ECO:0000256" key="2">
    <source>
        <dbReference type="ARBA" id="ARBA00022741"/>
    </source>
</evidence>
<evidence type="ECO:0000256" key="5">
    <source>
        <dbReference type="ARBA" id="ARBA00023146"/>
    </source>
</evidence>
<evidence type="ECO:0000256" key="8">
    <source>
        <dbReference type="SAM" id="SignalP"/>
    </source>
</evidence>
<dbReference type="PANTHER" id="PTHR45765:SF1">
    <property type="entry name" value="METHIONINE--TRNA LIGASE, CYTOPLASMIC"/>
    <property type="match status" value="1"/>
</dbReference>
<keyword evidence="8" id="KW-0732">Signal</keyword>
<dbReference type="InterPro" id="IPR023458">
    <property type="entry name" value="Met-tRNA_ligase_1"/>
</dbReference>
<sequence>MPEAVFRHIIDFSLLLLQIIPQLYCDTCKRFLADRLVEGTCPTPDCNQPARGDQCDSCKKLLNPTELTEPKCKVCGTAPCIRDTSHLFLELPKLKEKLEEFKKSVDESWNNNTIQTTKAWPKEGQKSQCITRDLKWGVPVPQKKFTDKVFLDAPIGYISITSCYTPDWEKWWKNPENVELYQFMGKDNVQFHTVMFPSTLLGTGENWTLMKTISATNYLKYESGKFSKRNGIGVFGNDAKDTKIPSEVWRYYLLINRPEVSDRLFAWADLQAKLNSDLLYNLGKYVNRVLSFIAKPPGNPLG</sequence>
<dbReference type="Gene3D" id="2.20.28.20">
    <property type="entry name" value="Methionyl-tRNA synthetase, Zn-domain"/>
    <property type="match status" value="1"/>
</dbReference>
<organism evidence="10 11">
    <name type="scientific">Kingdonia uniflora</name>
    <dbReference type="NCBI Taxonomy" id="39325"/>
    <lineage>
        <taxon>Eukaryota</taxon>
        <taxon>Viridiplantae</taxon>
        <taxon>Streptophyta</taxon>
        <taxon>Embryophyta</taxon>
        <taxon>Tracheophyta</taxon>
        <taxon>Spermatophyta</taxon>
        <taxon>Magnoliopsida</taxon>
        <taxon>Ranunculales</taxon>
        <taxon>Circaeasteraceae</taxon>
        <taxon>Kingdonia</taxon>
    </lineage>
</organism>
<comment type="catalytic activity">
    <reaction evidence="6">
        <text>tRNA(Met) + L-methionine + ATP = L-methionyl-tRNA(Met) + AMP + diphosphate</text>
        <dbReference type="Rhea" id="RHEA:13481"/>
        <dbReference type="Rhea" id="RHEA-COMP:9667"/>
        <dbReference type="Rhea" id="RHEA-COMP:9698"/>
        <dbReference type="ChEBI" id="CHEBI:30616"/>
        <dbReference type="ChEBI" id="CHEBI:33019"/>
        <dbReference type="ChEBI" id="CHEBI:57844"/>
        <dbReference type="ChEBI" id="CHEBI:78442"/>
        <dbReference type="ChEBI" id="CHEBI:78530"/>
        <dbReference type="ChEBI" id="CHEBI:456215"/>
        <dbReference type="EC" id="6.1.1.10"/>
    </reaction>
</comment>
<feature type="signal peptide" evidence="8">
    <location>
        <begin position="1"/>
        <end position="25"/>
    </location>
</feature>
<dbReference type="SUPFAM" id="SSF52374">
    <property type="entry name" value="Nucleotidylyl transferase"/>
    <property type="match status" value="1"/>
</dbReference>
<dbReference type="GO" id="GO:0004825">
    <property type="term" value="F:methionine-tRNA ligase activity"/>
    <property type="evidence" value="ECO:0007669"/>
    <property type="project" value="UniProtKB-EC"/>
</dbReference>
<dbReference type="OrthoDB" id="5844513at2759"/>
<evidence type="ECO:0000256" key="3">
    <source>
        <dbReference type="ARBA" id="ARBA00022840"/>
    </source>
</evidence>
<keyword evidence="2 7" id="KW-0547">Nucleotide-binding</keyword>
<name>A0A7J7M3E2_9MAGN</name>
<dbReference type="EMBL" id="JACGCM010001796">
    <property type="protein sequence ID" value="KAF6149393.1"/>
    <property type="molecule type" value="Genomic_DNA"/>
</dbReference>
<dbReference type="AlphaFoldDB" id="A0A7J7M3E2"/>
<evidence type="ECO:0000313" key="11">
    <source>
        <dbReference type="Proteomes" id="UP000541444"/>
    </source>
</evidence>
<dbReference type="SUPFAM" id="SSF57770">
    <property type="entry name" value="Methionyl-tRNA synthetase (MetRS), Zn-domain"/>
    <property type="match status" value="1"/>
</dbReference>
<dbReference type="PANTHER" id="PTHR45765">
    <property type="entry name" value="METHIONINE--TRNA LIGASE"/>
    <property type="match status" value="1"/>
</dbReference>
<gene>
    <name evidence="10" type="ORF">GIB67_016931</name>
</gene>
<evidence type="ECO:0000256" key="6">
    <source>
        <dbReference type="ARBA" id="ARBA00047364"/>
    </source>
</evidence>
<keyword evidence="1 7" id="KW-0436">Ligase</keyword>
<keyword evidence="3 7" id="KW-0067">ATP-binding</keyword>
<evidence type="ECO:0000256" key="4">
    <source>
        <dbReference type="ARBA" id="ARBA00022917"/>
    </source>
</evidence>
<evidence type="ECO:0000313" key="10">
    <source>
        <dbReference type="EMBL" id="KAF6149393.1"/>
    </source>
</evidence>
<comment type="caution">
    <text evidence="10">The sequence shown here is derived from an EMBL/GenBank/DDBJ whole genome shotgun (WGS) entry which is preliminary data.</text>
</comment>
<evidence type="ECO:0000256" key="1">
    <source>
        <dbReference type="ARBA" id="ARBA00022598"/>
    </source>
</evidence>
<evidence type="ECO:0000259" key="9">
    <source>
        <dbReference type="Pfam" id="PF09334"/>
    </source>
</evidence>
<dbReference type="Pfam" id="PF09334">
    <property type="entry name" value="tRNA-synt_1g"/>
    <property type="match status" value="1"/>
</dbReference>
<protein>
    <recommendedName>
        <fullName evidence="9">Methionyl/Leucyl tRNA synthetase domain-containing protein</fullName>
    </recommendedName>
</protein>
<dbReference type="GO" id="GO:0005524">
    <property type="term" value="F:ATP binding"/>
    <property type="evidence" value="ECO:0007669"/>
    <property type="project" value="UniProtKB-KW"/>
</dbReference>
<dbReference type="Gene3D" id="3.40.50.620">
    <property type="entry name" value="HUPs"/>
    <property type="match status" value="1"/>
</dbReference>
<accession>A0A7J7M3E2</accession>
<feature type="domain" description="Methionyl/Leucyl tRNA synthetase" evidence="9">
    <location>
        <begin position="5"/>
        <end position="290"/>
    </location>
</feature>
<dbReference type="InterPro" id="IPR014729">
    <property type="entry name" value="Rossmann-like_a/b/a_fold"/>
</dbReference>
<feature type="chain" id="PRO_5029532330" description="Methionyl/Leucyl tRNA synthetase domain-containing protein" evidence="8">
    <location>
        <begin position="26"/>
        <end position="302"/>
    </location>
</feature>
<dbReference type="Proteomes" id="UP000541444">
    <property type="component" value="Unassembled WGS sequence"/>
</dbReference>
<keyword evidence="4 7" id="KW-0648">Protein biosynthesis</keyword>
<keyword evidence="11" id="KW-1185">Reference proteome</keyword>
<dbReference type="GO" id="GO:0005829">
    <property type="term" value="C:cytosol"/>
    <property type="evidence" value="ECO:0007669"/>
    <property type="project" value="TreeGrafter"/>
</dbReference>
<dbReference type="GO" id="GO:0017101">
    <property type="term" value="C:aminoacyl-tRNA synthetase multienzyme complex"/>
    <property type="evidence" value="ECO:0007669"/>
    <property type="project" value="TreeGrafter"/>
</dbReference>
<proteinExistence type="inferred from homology"/>
<comment type="similarity">
    <text evidence="7">Belongs to the class-I aminoacyl-tRNA synthetase family.</text>
</comment>